<evidence type="ECO:0000259" key="3">
    <source>
        <dbReference type="PROSITE" id="PS50966"/>
    </source>
</evidence>
<dbReference type="InterPro" id="IPR007527">
    <property type="entry name" value="Znf_SWIM"/>
</dbReference>
<reference evidence="4" key="1">
    <citation type="submission" date="2025-08" db="UniProtKB">
        <authorList>
            <consortium name="RefSeq"/>
        </authorList>
    </citation>
    <scope>IDENTIFICATION</scope>
    <source>
        <tissue evidence="4">Muscle</tissue>
    </source>
</reference>
<dbReference type="OrthoDB" id="6155932at2759"/>
<gene>
    <name evidence="4" type="primary">LOC122138811</name>
</gene>
<evidence type="ECO:0000313" key="4">
    <source>
        <dbReference type="RefSeq" id="XP_042589370.1"/>
    </source>
</evidence>
<protein>
    <submittedName>
        <fullName evidence="4">Uncharacterized protein LOC122138811</fullName>
    </submittedName>
</protein>
<feature type="region of interest" description="Disordered" evidence="2">
    <location>
        <begin position="223"/>
        <end position="249"/>
    </location>
</feature>
<dbReference type="KEGG" id="ccar:122138811"/>
<dbReference type="PANTHER" id="PTHR47526:SF3">
    <property type="entry name" value="PHD-TYPE DOMAIN-CONTAINING PROTEIN"/>
    <property type="match status" value="1"/>
</dbReference>
<dbReference type="PROSITE" id="PS50966">
    <property type="entry name" value="ZF_SWIM"/>
    <property type="match status" value="1"/>
</dbReference>
<accession>A0A9Q9WTP2</accession>
<organism evidence="4">
    <name type="scientific">Cyprinus carpio</name>
    <name type="common">Common carp</name>
    <dbReference type="NCBI Taxonomy" id="7962"/>
    <lineage>
        <taxon>Eukaryota</taxon>
        <taxon>Metazoa</taxon>
        <taxon>Chordata</taxon>
        <taxon>Craniata</taxon>
        <taxon>Vertebrata</taxon>
        <taxon>Euteleostomi</taxon>
        <taxon>Actinopterygii</taxon>
        <taxon>Neopterygii</taxon>
        <taxon>Teleostei</taxon>
        <taxon>Ostariophysi</taxon>
        <taxon>Cypriniformes</taxon>
        <taxon>Cyprinidae</taxon>
        <taxon>Cyprininae</taxon>
        <taxon>Cyprinus</taxon>
    </lineage>
</organism>
<proteinExistence type="predicted"/>
<keyword evidence="1" id="KW-0479">Metal-binding</keyword>
<feature type="compositionally biased region" description="Polar residues" evidence="2">
    <location>
        <begin position="238"/>
        <end position="249"/>
    </location>
</feature>
<keyword evidence="1" id="KW-0862">Zinc</keyword>
<dbReference type="PANTHER" id="PTHR47526">
    <property type="entry name" value="ATP-DEPENDENT DNA HELICASE"/>
    <property type="match status" value="1"/>
</dbReference>
<dbReference type="AlphaFoldDB" id="A0A9Q9WTP2"/>
<dbReference type="GO" id="GO:0008270">
    <property type="term" value="F:zinc ion binding"/>
    <property type="evidence" value="ECO:0007669"/>
    <property type="project" value="UniProtKB-KW"/>
</dbReference>
<dbReference type="Proteomes" id="UP001155660">
    <property type="component" value="Chromosome B11"/>
</dbReference>
<dbReference type="RefSeq" id="XP_042589370.1">
    <property type="nucleotide sequence ID" value="XM_042733436.1"/>
</dbReference>
<keyword evidence="1" id="KW-0863">Zinc-finger</keyword>
<name>A0A9Q9WTP2_CYPCA</name>
<sequence length="249" mass="28551">MAQTYTLSLPAEDRERYLKKLLDTGLQRCPFEMVENWINDPTQWPNMDYSDIYHYLVESPSLYTSETMKNKRSLEAHKFFVSGWVQAVLHIKTDKCFVFKSSVKPSWRVTSKPHNTWVAVENSGKVRAAHCDCMAGLGESCSHVGAVLYKLEASVRLGITTTVQLQMFVCAAQYADFVTWTPQQTTIFRILKDYEFIKGMVDVISRFWAKHIHPRLMTTVLQSETEPDSEGVDRQRCESNLSAHQSPAL</sequence>
<evidence type="ECO:0000256" key="2">
    <source>
        <dbReference type="SAM" id="MobiDB-lite"/>
    </source>
</evidence>
<feature type="domain" description="SWIM-type" evidence="3">
    <location>
        <begin position="116"/>
        <end position="152"/>
    </location>
</feature>
<dbReference type="GeneID" id="122138811"/>
<evidence type="ECO:0000256" key="1">
    <source>
        <dbReference type="PROSITE-ProRule" id="PRU00325"/>
    </source>
</evidence>